<dbReference type="EMBL" id="GEDC01010767">
    <property type="protein sequence ID" value="JAS26531.1"/>
    <property type="molecule type" value="Transcribed_RNA"/>
</dbReference>
<dbReference type="AlphaFoldDB" id="A0A1B6DLH9"/>
<name>A0A1B6DLH9_9HEMI</name>
<organism evidence="1">
    <name type="scientific">Clastoptera arizonana</name>
    <name type="common">Arizona spittle bug</name>
    <dbReference type="NCBI Taxonomy" id="38151"/>
    <lineage>
        <taxon>Eukaryota</taxon>
        <taxon>Metazoa</taxon>
        <taxon>Ecdysozoa</taxon>
        <taxon>Arthropoda</taxon>
        <taxon>Hexapoda</taxon>
        <taxon>Insecta</taxon>
        <taxon>Pterygota</taxon>
        <taxon>Neoptera</taxon>
        <taxon>Paraneoptera</taxon>
        <taxon>Hemiptera</taxon>
        <taxon>Auchenorrhyncha</taxon>
        <taxon>Cercopoidea</taxon>
        <taxon>Clastopteridae</taxon>
        <taxon>Clastoptera</taxon>
    </lineage>
</organism>
<sequence length="333" mass="36950">DVRNNKDEVINIDLTNEPTSHIHASEGMTNDIIDIGSSDDEDAGDKIITLDDSDDEDGLESNGNRIIGYENITRDPRISNFPSILTTRPKTANPCEEDVYQPSPKFVKISNPVNVLYKRVGNSSIISPLRSTVLQSTITSDKGLCGTSEDIIALNTQNSVPSSRVPSSLILRRGTINPIHGGRPNIIKTREYVEAQPTPTSSSSVLLNKHYRPVLVRYRPSTQGTNPSPPKNLRPILPKTFKVSDLVREPPESFQNNNQQQPILLKTIQTQNLNTSPSTPNEMTVEICNKRNQNVLQTVDSSIFKGPKTRCVKNLNEMPTQVGLKRTLHPIKK</sequence>
<gene>
    <name evidence="1" type="ORF">g.31699</name>
</gene>
<accession>A0A1B6DLH9</accession>
<reference evidence="1" key="1">
    <citation type="submission" date="2015-12" db="EMBL/GenBank/DDBJ databases">
        <title>De novo transcriptome assembly of four potential Pierce s Disease insect vectors from Arizona vineyards.</title>
        <authorList>
            <person name="Tassone E.E."/>
        </authorList>
    </citation>
    <scope>NUCLEOTIDE SEQUENCE</scope>
</reference>
<evidence type="ECO:0000313" key="1">
    <source>
        <dbReference type="EMBL" id="JAS26531.1"/>
    </source>
</evidence>
<protein>
    <submittedName>
        <fullName evidence="1">Uncharacterized protein</fullName>
    </submittedName>
</protein>
<proteinExistence type="predicted"/>
<feature type="non-terminal residue" evidence="1">
    <location>
        <position position="1"/>
    </location>
</feature>